<proteinExistence type="predicted"/>
<feature type="domain" description="Core-binding (CB)" evidence="4">
    <location>
        <begin position="18"/>
        <end position="101"/>
    </location>
</feature>
<evidence type="ECO:0000313" key="5">
    <source>
        <dbReference type="EMBL" id="NEX23672.1"/>
    </source>
</evidence>
<dbReference type="Gene3D" id="1.10.150.130">
    <property type="match status" value="1"/>
</dbReference>
<evidence type="ECO:0000313" key="6">
    <source>
        <dbReference type="Proteomes" id="UP000471640"/>
    </source>
</evidence>
<dbReference type="Proteomes" id="UP000471640">
    <property type="component" value="Unassembled WGS sequence"/>
</dbReference>
<sequence>MAYLREAKVLPPRPMERSRADALRQSYLEHLQSQQGLSDHSIAAYAVSVRGLIDAMQLPEKAADLDALAIRRYLLTLSQQHAVATVKVYAAGLGTSGSGLAIKRWSAWRVGPLAIQSRFQAGARLD</sequence>
<keyword evidence="2 3" id="KW-0238">DNA-binding</keyword>
<name>A0A6P1E570_9GAMM</name>
<gene>
    <name evidence="5" type="ORF">G3480_25935</name>
</gene>
<dbReference type="GO" id="GO:0003677">
    <property type="term" value="F:DNA binding"/>
    <property type="evidence" value="ECO:0007669"/>
    <property type="project" value="UniProtKB-UniRule"/>
</dbReference>
<evidence type="ECO:0000256" key="1">
    <source>
        <dbReference type="ARBA" id="ARBA00022908"/>
    </source>
</evidence>
<protein>
    <submittedName>
        <fullName evidence="5">Site-specific integrase</fullName>
    </submittedName>
</protein>
<dbReference type="AlphaFoldDB" id="A0A6P1E570"/>
<evidence type="ECO:0000256" key="2">
    <source>
        <dbReference type="ARBA" id="ARBA00023125"/>
    </source>
</evidence>
<dbReference type="PROSITE" id="PS51900">
    <property type="entry name" value="CB"/>
    <property type="match status" value="1"/>
</dbReference>
<keyword evidence="1" id="KW-0229">DNA integration</keyword>
<keyword evidence="6" id="KW-1185">Reference proteome</keyword>
<dbReference type="InterPro" id="IPR044068">
    <property type="entry name" value="CB"/>
</dbReference>
<evidence type="ECO:0000259" key="4">
    <source>
        <dbReference type="PROSITE" id="PS51900"/>
    </source>
</evidence>
<reference evidence="5 6" key="2">
    <citation type="submission" date="2020-02" db="EMBL/GenBank/DDBJ databases">
        <title>Genome sequences of Thiorhodococcus mannitoliphagus and Thiorhodococcus minor, purple sulfur photosynthetic bacteria in the gammaproteobacterial family, Chromatiaceae.</title>
        <authorList>
            <person name="Aviles F.A."/>
            <person name="Meyer T.E."/>
            <person name="Kyndt J.A."/>
        </authorList>
    </citation>
    <scope>NUCLEOTIDE SEQUENCE [LARGE SCALE GENOMIC DNA]</scope>
    <source>
        <strain evidence="5 6">DSM 18266</strain>
    </source>
</reference>
<organism evidence="5 6">
    <name type="scientific">Thiorhodococcus mannitoliphagus</name>
    <dbReference type="NCBI Taxonomy" id="329406"/>
    <lineage>
        <taxon>Bacteria</taxon>
        <taxon>Pseudomonadati</taxon>
        <taxon>Pseudomonadota</taxon>
        <taxon>Gammaproteobacteria</taxon>
        <taxon>Chromatiales</taxon>
        <taxon>Chromatiaceae</taxon>
        <taxon>Thiorhodococcus</taxon>
    </lineage>
</organism>
<accession>A0A6P1E570</accession>
<dbReference type="InterPro" id="IPR010998">
    <property type="entry name" value="Integrase_recombinase_N"/>
</dbReference>
<comment type="caution">
    <text evidence="5">The sequence shown here is derived from an EMBL/GenBank/DDBJ whole genome shotgun (WGS) entry which is preliminary data.</text>
</comment>
<evidence type="ECO:0000256" key="3">
    <source>
        <dbReference type="PROSITE-ProRule" id="PRU01248"/>
    </source>
</evidence>
<dbReference type="EMBL" id="JAAIJR010000270">
    <property type="protein sequence ID" value="NEX23672.1"/>
    <property type="molecule type" value="Genomic_DNA"/>
</dbReference>
<dbReference type="InterPro" id="IPR004107">
    <property type="entry name" value="Integrase_SAM-like_N"/>
</dbReference>
<dbReference type="RefSeq" id="WP_164657093.1">
    <property type="nucleotide sequence ID" value="NZ_JAAIJR010000270.1"/>
</dbReference>
<reference evidence="6" key="1">
    <citation type="journal article" date="2020" name="Microbiol. Resour. Announc.">
        <title>Draft Genome Sequences of Thiorhodococcus mannitoliphagus and Thiorhodococcus minor, Purple Sulfur Photosynthetic Bacteria in the Gammaproteobacterial Family Chromatiaceae.</title>
        <authorList>
            <person name="Aviles F.A."/>
            <person name="Meyer T.E."/>
            <person name="Kyndt J.A."/>
        </authorList>
    </citation>
    <scope>NUCLEOTIDE SEQUENCE [LARGE SCALE GENOMIC DNA]</scope>
    <source>
        <strain evidence="6">DSM 18266</strain>
    </source>
</reference>
<dbReference type="Pfam" id="PF02899">
    <property type="entry name" value="Phage_int_SAM_1"/>
    <property type="match status" value="1"/>
</dbReference>
<dbReference type="GO" id="GO:0015074">
    <property type="term" value="P:DNA integration"/>
    <property type="evidence" value="ECO:0007669"/>
    <property type="project" value="UniProtKB-KW"/>
</dbReference>